<sequence length="301" mass="33914">MKKLVLALLLALGFCMDALAQQDAMYSQYMFNMLSVNPAYAGSRDVLSATAMKRWQWVNMDGAPETLTFTADMPVWHEKIGLGISFVNDQIGVTKNSSLYTSYSYRIRFLSGGTLAFGLQAGFTNMKANYLSLYTTTRNDQVFMENINEWLPNFGAGAYYSTDNFYVGLSAPHLINNTIIKGTESVQKQHFFITAGYVFRTSEVVSLKPSLLFKYVDGAPLEGDVNINVWFHDKVAVGASYRTGDAVVALAEFQINQQLRFGYAYDMTLTRIKAYSSGSHEIMLRYEFGYAKNKILTPRYF</sequence>
<evidence type="ECO:0000313" key="3">
    <source>
        <dbReference type="Proteomes" id="UP000772618"/>
    </source>
</evidence>
<protein>
    <submittedName>
        <fullName evidence="2">Type IX secretion system membrane protein PorP/SprF</fullName>
    </submittedName>
</protein>
<organism evidence="2 3">
    <name type="scientific">Chryseosolibacter indicus</name>
    <dbReference type="NCBI Taxonomy" id="2782351"/>
    <lineage>
        <taxon>Bacteria</taxon>
        <taxon>Pseudomonadati</taxon>
        <taxon>Bacteroidota</taxon>
        <taxon>Cytophagia</taxon>
        <taxon>Cytophagales</taxon>
        <taxon>Chryseotaleaceae</taxon>
        <taxon>Chryseosolibacter</taxon>
    </lineage>
</organism>
<dbReference type="InterPro" id="IPR023614">
    <property type="entry name" value="Porin_dom_sf"/>
</dbReference>
<evidence type="ECO:0000313" key="2">
    <source>
        <dbReference type="EMBL" id="MBT1706396.1"/>
    </source>
</evidence>
<dbReference type="Pfam" id="PF11751">
    <property type="entry name" value="PorP_SprF"/>
    <property type="match status" value="1"/>
</dbReference>
<evidence type="ECO:0000256" key="1">
    <source>
        <dbReference type="SAM" id="SignalP"/>
    </source>
</evidence>
<dbReference type="Gene3D" id="2.40.160.10">
    <property type="entry name" value="Porin"/>
    <property type="match status" value="1"/>
</dbReference>
<reference evidence="2 3" key="1">
    <citation type="submission" date="2021-05" db="EMBL/GenBank/DDBJ databases">
        <title>A Polyphasic approach of four new species of the genus Ohtaekwangia: Ohtaekwangia histidinii sp. nov., Ohtaekwangia cretensis sp. nov., Ohtaekwangia indiensis sp. nov., Ohtaekwangia reichenbachii sp. nov. from diverse environment.</title>
        <authorList>
            <person name="Octaviana S."/>
        </authorList>
    </citation>
    <scope>NUCLEOTIDE SEQUENCE [LARGE SCALE GENOMIC DNA]</scope>
    <source>
        <strain evidence="2 3">PWU20</strain>
    </source>
</reference>
<dbReference type="Proteomes" id="UP000772618">
    <property type="component" value="Unassembled WGS sequence"/>
</dbReference>
<dbReference type="RefSeq" id="WP_254157689.1">
    <property type="nucleotide sequence ID" value="NZ_JAHESD010000107.1"/>
</dbReference>
<name>A0ABS5W2A6_9BACT</name>
<proteinExistence type="predicted"/>
<feature type="signal peptide" evidence="1">
    <location>
        <begin position="1"/>
        <end position="20"/>
    </location>
</feature>
<keyword evidence="3" id="KW-1185">Reference proteome</keyword>
<dbReference type="EMBL" id="JAHESD010000107">
    <property type="protein sequence ID" value="MBT1706396.1"/>
    <property type="molecule type" value="Genomic_DNA"/>
</dbReference>
<accession>A0ABS5W2A6</accession>
<dbReference type="NCBIfam" id="TIGR03519">
    <property type="entry name" value="T9SS_PorP_fam"/>
    <property type="match status" value="1"/>
</dbReference>
<keyword evidence="1" id="KW-0732">Signal</keyword>
<feature type="chain" id="PRO_5045600047" evidence="1">
    <location>
        <begin position="21"/>
        <end position="301"/>
    </location>
</feature>
<gene>
    <name evidence="2" type="ORF">KK060_24170</name>
</gene>
<comment type="caution">
    <text evidence="2">The sequence shown here is derived from an EMBL/GenBank/DDBJ whole genome shotgun (WGS) entry which is preliminary data.</text>
</comment>
<dbReference type="InterPro" id="IPR019861">
    <property type="entry name" value="PorP/SprF_Bacteroidetes"/>
</dbReference>